<accession>A0A437JZM7</accession>
<gene>
    <name evidence="1" type="ORF">ENE75_00795</name>
</gene>
<proteinExistence type="predicted"/>
<keyword evidence="2" id="KW-1185">Reference proteome</keyword>
<dbReference type="OrthoDB" id="9813767at2"/>
<dbReference type="Proteomes" id="UP000288178">
    <property type="component" value="Unassembled WGS sequence"/>
</dbReference>
<dbReference type="EMBL" id="SACT01000001">
    <property type="protein sequence ID" value="RVT53474.1"/>
    <property type="molecule type" value="Genomic_DNA"/>
</dbReference>
<comment type="caution">
    <text evidence="1">The sequence shown here is derived from an EMBL/GenBank/DDBJ whole genome shotgun (WGS) entry which is preliminary data.</text>
</comment>
<evidence type="ECO:0000313" key="2">
    <source>
        <dbReference type="Proteomes" id="UP000288178"/>
    </source>
</evidence>
<name>A0A437JZM7_9BURK</name>
<reference evidence="1 2" key="1">
    <citation type="submission" date="2019-01" db="EMBL/GenBank/DDBJ databases">
        <authorList>
            <person name="Chen W.-M."/>
        </authorList>
    </citation>
    <scope>NUCLEOTIDE SEQUENCE [LARGE SCALE GENOMIC DNA]</scope>
    <source>
        <strain evidence="1 2">ICH-3</strain>
    </source>
</reference>
<sequence length="86" mass="9364">MRTTITLEPDVERLLQRAVRERGVPFKRVVNDALRRGLRTGDMAPPAPFVQRVFDGGVPLVDLTKAGQLAAELEDQALAAKLARGG</sequence>
<protein>
    <submittedName>
        <fullName evidence="1">Antitoxin</fullName>
    </submittedName>
</protein>
<organism evidence="1 2">
    <name type="scientific">Rubrivivax albus</name>
    <dbReference type="NCBI Taxonomy" id="2499835"/>
    <lineage>
        <taxon>Bacteria</taxon>
        <taxon>Pseudomonadati</taxon>
        <taxon>Pseudomonadota</taxon>
        <taxon>Betaproteobacteria</taxon>
        <taxon>Burkholderiales</taxon>
        <taxon>Sphaerotilaceae</taxon>
        <taxon>Rubrivivax</taxon>
    </lineage>
</organism>
<evidence type="ECO:0000313" key="1">
    <source>
        <dbReference type="EMBL" id="RVT53474.1"/>
    </source>
</evidence>
<dbReference type="AlphaFoldDB" id="A0A437JZM7"/>